<keyword evidence="3" id="KW-1185">Reference proteome</keyword>
<dbReference type="InterPro" id="IPR032531">
    <property type="entry name" value="DUF4956"/>
</dbReference>
<name>A0A1L7CH64_9CORY</name>
<dbReference type="AlphaFoldDB" id="A0A1L7CH64"/>
<gene>
    <name evidence="2" type="ORF">CAQU_08900</name>
</gene>
<feature type="transmembrane region" description="Helical" evidence="1">
    <location>
        <begin position="85"/>
        <end position="118"/>
    </location>
</feature>
<evidence type="ECO:0000313" key="2">
    <source>
        <dbReference type="EMBL" id="APT85169.1"/>
    </source>
</evidence>
<dbReference type="RefSeq" id="WP_075726956.1">
    <property type="nucleotide sequence ID" value="NZ_CP009245.1"/>
</dbReference>
<feature type="transmembrane region" description="Helical" evidence="1">
    <location>
        <begin position="56"/>
        <end position="73"/>
    </location>
</feature>
<sequence>MVPSDLLVPAIDAAAIAALIGGCYLPRHKRGDLAVALATVNVGVFAVTHVLSSDTVGTGVGLGLFGVLSIIRLRSTEISQRDVAYYFAALAVALCAGLSPTPLLACVLCTAVVAVIAVLDSSRVLPTTHPITLVVDEAIGDDSELARRAEMALGQPVSSVQITKLDQVNDLTHIVALVSDTGVARGSHARLRPAVSARA</sequence>
<feature type="transmembrane region" description="Helical" evidence="1">
    <location>
        <begin position="6"/>
        <end position="26"/>
    </location>
</feature>
<evidence type="ECO:0000313" key="3">
    <source>
        <dbReference type="Proteomes" id="UP000185478"/>
    </source>
</evidence>
<dbReference type="KEGG" id="caqu:CAQU_08900"/>
<keyword evidence="1" id="KW-0472">Membrane</keyword>
<evidence type="ECO:0008006" key="4">
    <source>
        <dbReference type="Google" id="ProtNLM"/>
    </source>
</evidence>
<dbReference type="OrthoDB" id="3827267at2"/>
<feature type="transmembrane region" description="Helical" evidence="1">
    <location>
        <begin position="33"/>
        <end position="50"/>
    </location>
</feature>
<dbReference type="Pfam" id="PF16316">
    <property type="entry name" value="DUF4956"/>
    <property type="match status" value="1"/>
</dbReference>
<reference evidence="2 3" key="1">
    <citation type="submission" date="2014-08" db="EMBL/GenBank/DDBJ databases">
        <title>Complete genome sequence of Corynebacterium aquilae S-613T(T) (=DSM 44791(T)), isolated from the choana of a healthy golden eagle.</title>
        <authorList>
            <person name="Ruckert C."/>
            <person name="Albersmeier A."/>
            <person name="Winkler A."/>
            <person name="Kalinowski J."/>
        </authorList>
    </citation>
    <scope>NUCLEOTIDE SEQUENCE [LARGE SCALE GENOMIC DNA]</scope>
    <source>
        <strain evidence="2 3">S-613</strain>
    </source>
</reference>
<dbReference type="Proteomes" id="UP000185478">
    <property type="component" value="Chromosome"/>
</dbReference>
<accession>A0A1L7CH64</accession>
<organism evidence="2 3">
    <name type="scientific">Corynebacterium aquilae DSM 44791</name>
    <dbReference type="NCBI Taxonomy" id="1431546"/>
    <lineage>
        <taxon>Bacteria</taxon>
        <taxon>Bacillati</taxon>
        <taxon>Actinomycetota</taxon>
        <taxon>Actinomycetes</taxon>
        <taxon>Mycobacteriales</taxon>
        <taxon>Corynebacteriaceae</taxon>
        <taxon>Corynebacterium</taxon>
    </lineage>
</organism>
<evidence type="ECO:0000256" key="1">
    <source>
        <dbReference type="SAM" id="Phobius"/>
    </source>
</evidence>
<keyword evidence="1" id="KW-1133">Transmembrane helix</keyword>
<keyword evidence="1" id="KW-0812">Transmembrane</keyword>
<proteinExistence type="predicted"/>
<dbReference type="EMBL" id="CP009245">
    <property type="protein sequence ID" value="APT85169.1"/>
    <property type="molecule type" value="Genomic_DNA"/>
</dbReference>
<dbReference type="STRING" id="1431546.CAQU_08900"/>
<protein>
    <recommendedName>
        <fullName evidence="4">DUF4956 domain-containing protein</fullName>
    </recommendedName>
</protein>